<dbReference type="RefSeq" id="WP_268264537.1">
    <property type="nucleotide sequence ID" value="NZ_JALQCW010000007.1"/>
</dbReference>
<evidence type="ECO:0000313" key="3">
    <source>
        <dbReference type="Proteomes" id="UP001155059"/>
    </source>
</evidence>
<dbReference type="AlphaFoldDB" id="A0A9X1YRQ8"/>
<sequence>MRIGLLPSLTLALASLLSSQAHASSDDICYPTWSLVKNRLDACSNLVSLNPGNDSRVNLRLLLADLGSLPLAPRALSEDNLTQGFGPVPFDLSRLSPVAADGEQNESAPTDNGQLNTLLAGLQVRRESNENAGDQFLYGEGSRCRSNSETSALAFVEHVTQADLPQAEQRTLAQSRVNLLTACQWDTAQQGALLPTGIESATGKAFATYLQGAADFYSGRFAEASQAFTALKDSSQPWLKETASYMAARTLLNQAQQNAFDEYGWLKADQVDQSGMQQAEAGLVAYLEAYPQGVYSVSAKGLLRRTHWLSGNTEALAKDYAWQLAQKDDNLRNQSLDELVEEVDNKLLMSAKQPLQAPLLLAVKDLMAMRSQPEPSLTRAALLEQQASFAQQPVLYAYLQAAFSFYVEQKPDATLKQLPAELPASLDYLAFSQHTLRGLALEAKQDWKAAAELWQQLLPLATLPLQRQQLELALAMNYERSGQLAKVFAADSPIGTSQVRALLLRQVAGADLLRQQAEQASDPVERSSALFVLLYKDLMRGQYAAFAEDLQRLPTPLPQEKLGANLGYVYNDGPSLALFSWHGEEPDDGYRCPNIATSAAALQLDPKNPQGLNCLGDFIRRNDLDGMPLDQQPDAGTLGSTASAFKGKVFSRLDGYQQVINNPKAPRNDRAYALYRGIYCYASSGNNRCGGAGVELAVRKAWFRQLKGSLGDTQWAKSLRYYW</sequence>
<feature type="signal peptide" evidence="1">
    <location>
        <begin position="1"/>
        <end position="23"/>
    </location>
</feature>
<feature type="chain" id="PRO_5040753696" evidence="1">
    <location>
        <begin position="24"/>
        <end position="723"/>
    </location>
</feature>
<gene>
    <name evidence="2" type="ORF">M1B34_04455</name>
</gene>
<evidence type="ECO:0000313" key="2">
    <source>
        <dbReference type="EMBL" id="MCK9797013.1"/>
    </source>
</evidence>
<evidence type="ECO:0000256" key="1">
    <source>
        <dbReference type="SAM" id="SignalP"/>
    </source>
</evidence>
<dbReference type="Proteomes" id="UP001155059">
    <property type="component" value="Unassembled WGS sequence"/>
</dbReference>
<keyword evidence="1" id="KW-0732">Signal</keyword>
<accession>A0A9X1YRQ8</accession>
<dbReference type="EMBL" id="JALQCW010000007">
    <property type="protein sequence ID" value="MCK9797013.1"/>
    <property type="molecule type" value="Genomic_DNA"/>
</dbReference>
<name>A0A9X1YRQ8_9PSED</name>
<protein>
    <submittedName>
        <fullName evidence="2">Outer membrane assembly lipoprotein YfiO</fullName>
    </submittedName>
</protein>
<comment type="caution">
    <text evidence="2">The sequence shown here is derived from an EMBL/GenBank/DDBJ whole genome shotgun (WGS) entry which is preliminary data.</text>
</comment>
<proteinExistence type="predicted"/>
<organism evidence="2 3">
    <name type="scientific">Pseudomonas morbosilactucae</name>
    <dbReference type="NCBI Taxonomy" id="2938197"/>
    <lineage>
        <taxon>Bacteria</taxon>
        <taxon>Pseudomonadati</taxon>
        <taxon>Pseudomonadota</taxon>
        <taxon>Gammaproteobacteria</taxon>
        <taxon>Pseudomonadales</taxon>
        <taxon>Pseudomonadaceae</taxon>
        <taxon>Pseudomonas</taxon>
    </lineage>
</organism>
<reference evidence="2 3" key="2">
    <citation type="journal article" date="2023" name="Plant Pathol.">
        <title>Dismantling and reorganizing Pseudomonas marginalis sensu#lato.</title>
        <authorList>
            <person name="Sawada H."/>
            <person name="Fujikawa T."/>
            <person name="Satou M."/>
        </authorList>
    </citation>
    <scope>NUCLEOTIDE SEQUENCE [LARGE SCALE GENOMIC DNA]</scope>
    <source>
        <strain evidence="2 3">MAFF 302030</strain>
    </source>
</reference>
<reference evidence="2 3" key="1">
    <citation type="journal article" date="2022" name="Int. J. Syst. Evol. Microbiol.">
        <title>Pseudomonas aegrilactucae sp. nov. and Pseudomonas morbosilactucae sp. nov., pathogens causing bacterial rot of lettuce in Japan.</title>
        <authorList>
            <person name="Sawada H."/>
            <person name="Fujikawa T."/>
            <person name="Satou M."/>
        </authorList>
    </citation>
    <scope>NUCLEOTIDE SEQUENCE [LARGE SCALE GENOMIC DNA]</scope>
    <source>
        <strain evidence="2 3">MAFF 302030</strain>
    </source>
</reference>
<keyword evidence="2" id="KW-0449">Lipoprotein</keyword>